<evidence type="ECO:0008006" key="11">
    <source>
        <dbReference type="Google" id="ProtNLM"/>
    </source>
</evidence>
<dbReference type="EMBL" id="JABFUD020000018">
    <property type="protein sequence ID" value="KAI5065964.1"/>
    <property type="molecule type" value="Genomic_DNA"/>
</dbReference>
<comment type="similarity">
    <text evidence="2">Belongs to the PC-esterase family. TBL subfamily.</text>
</comment>
<keyword evidence="6" id="KW-0472">Membrane</keyword>
<reference evidence="9" key="1">
    <citation type="submission" date="2021-01" db="EMBL/GenBank/DDBJ databases">
        <title>Adiantum capillus-veneris genome.</title>
        <authorList>
            <person name="Fang Y."/>
            <person name="Liao Q."/>
        </authorList>
    </citation>
    <scope>NUCLEOTIDE SEQUENCE</scope>
    <source>
        <strain evidence="9">H3</strain>
        <tissue evidence="9">Leaf</tissue>
    </source>
</reference>
<feature type="domain" description="Trichome birefringence-like C-terminal" evidence="7">
    <location>
        <begin position="96"/>
        <end position="375"/>
    </location>
</feature>
<dbReference type="GO" id="GO:0016020">
    <property type="term" value="C:membrane"/>
    <property type="evidence" value="ECO:0007669"/>
    <property type="project" value="UniProtKB-SubCell"/>
</dbReference>
<evidence type="ECO:0000259" key="7">
    <source>
        <dbReference type="Pfam" id="PF13839"/>
    </source>
</evidence>
<evidence type="ECO:0000256" key="4">
    <source>
        <dbReference type="ARBA" id="ARBA00022968"/>
    </source>
</evidence>
<keyword evidence="10" id="KW-1185">Reference proteome</keyword>
<dbReference type="PANTHER" id="PTHR32285:SF48">
    <property type="entry name" value="PROTEIN TRICHOME BIREFRINGENCE-LIKE 19"/>
    <property type="match status" value="1"/>
</dbReference>
<accession>A0A9D4Z8Y0</accession>
<organism evidence="9 10">
    <name type="scientific">Adiantum capillus-veneris</name>
    <name type="common">Maidenhair fern</name>
    <dbReference type="NCBI Taxonomy" id="13818"/>
    <lineage>
        <taxon>Eukaryota</taxon>
        <taxon>Viridiplantae</taxon>
        <taxon>Streptophyta</taxon>
        <taxon>Embryophyta</taxon>
        <taxon>Tracheophyta</taxon>
        <taxon>Polypodiopsida</taxon>
        <taxon>Polypodiidae</taxon>
        <taxon>Polypodiales</taxon>
        <taxon>Pteridineae</taxon>
        <taxon>Pteridaceae</taxon>
        <taxon>Vittarioideae</taxon>
        <taxon>Adiantum</taxon>
    </lineage>
</organism>
<protein>
    <recommendedName>
        <fullName evidence="11">Trichome birefringence-like N-terminal domain-containing protein</fullName>
    </recommendedName>
</protein>
<comment type="subcellular location">
    <subcellularLocation>
        <location evidence="1">Membrane</location>
        <topology evidence="1">Single-pass membrane protein</topology>
    </subcellularLocation>
</comment>
<dbReference type="GO" id="GO:0016413">
    <property type="term" value="F:O-acetyltransferase activity"/>
    <property type="evidence" value="ECO:0007669"/>
    <property type="project" value="InterPro"/>
</dbReference>
<dbReference type="Proteomes" id="UP000886520">
    <property type="component" value="Chromosome 18"/>
</dbReference>
<evidence type="ECO:0000313" key="9">
    <source>
        <dbReference type="EMBL" id="KAI5065964.1"/>
    </source>
</evidence>
<gene>
    <name evidence="9" type="ORF">GOP47_0018588</name>
</gene>
<evidence type="ECO:0000256" key="2">
    <source>
        <dbReference type="ARBA" id="ARBA00007727"/>
    </source>
</evidence>
<keyword evidence="5" id="KW-1133">Transmembrane helix</keyword>
<evidence type="ECO:0000313" key="10">
    <source>
        <dbReference type="Proteomes" id="UP000886520"/>
    </source>
</evidence>
<name>A0A9D4Z8Y0_ADICA</name>
<proteinExistence type="inferred from homology"/>
<comment type="caution">
    <text evidence="9">The sequence shown here is derived from an EMBL/GenBank/DDBJ whole genome shotgun (WGS) entry which is preliminary data.</text>
</comment>
<dbReference type="Pfam" id="PF14416">
    <property type="entry name" value="PMR5N"/>
    <property type="match status" value="1"/>
</dbReference>
<evidence type="ECO:0000256" key="6">
    <source>
        <dbReference type="ARBA" id="ARBA00023136"/>
    </source>
</evidence>
<dbReference type="Pfam" id="PF13839">
    <property type="entry name" value="PC-Esterase"/>
    <property type="match status" value="1"/>
</dbReference>
<keyword evidence="3" id="KW-0812">Transmembrane</keyword>
<dbReference type="GO" id="GO:0005794">
    <property type="term" value="C:Golgi apparatus"/>
    <property type="evidence" value="ECO:0007669"/>
    <property type="project" value="TreeGrafter"/>
</dbReference>
<dbReference type="OrthoDB" id="630188at2759"/>
<evidence type="ECO:0000256" key="3">
    <source>
        <dbReference type="ARBA" id="ARBA00022692"/>
    </source>
</evidence>
<sequence length="390" mass="44761">MAGGASSLVSLAIVAFLLSNCWWSLIFFPHTPELGSSTSSGRCDLSQGEWVPDIDSHPLYTNNTCQYIQRSQNCLQNGRPDRDYLHWRWKPFDCELPPFDGTHFLELMRGKKLAFIGDSLARNQMQSLHCMLRQAEEPINLYSDPHEKEYKWLFPSSNFTLANFQSRFLVNYTEPEDDIRKVYLDVPDMVWWRELAEYDIAVMSTGYWYFTESLYYVNNKVLGASKGSQLNVTKVEMWAAMGIALRNVLKQMSNEYKGIIVLRTVTVDHFKNGTWSTGGVCKRTSPFSHQNGGIPPMDWISRKINKVQIEEFDKAMAYVDDTSRLKLLNITYSAFLRPDGHPGTHRRQEPGEPVFDCLHWCLPGPIDTWNQLLLHTLQPLADHSPSSTST</sequence>
<dbReference type="InterPro" id="IPR029962">
    <property type="entry name" value="TBL"/>
</dbReference>
<dbReference type="AlphaFoldDB" id="A0A9D4Z8Y0"/>
<dbReference type="PANTHER" id="PTHR32285">
    <property type="entry name" value="PROTEIN TRICHOME BIREFRINGENCE-LIKE 9-RELATED"/>
    <property type="match status" value="1"/>
</dbReference>
<keyword evidence="4" id="KW-0735">Signal-anchor</keyword>
<evidence type="ECO:0000256" key="1">
    <source>
        <dbReference type="ARBA" id="ARBA00004167"/>
    </source>
</evidence>
<dbReference type="InterPro" id="IPR025846">
    <property type="entry name" value="TBL_N"/>
</dbReference>
<evidence type="ECO:0000259" key="8">
    <source>
        <dbReference type="Pfam" id="PF14416"/>
    </source>
</evidence>
<evidence type="ECO:0000256" key="5">
    <source>
        <dbReference type="ARBA" id="ARBA00022989"/>
    </source>
</evidence>
<dbReference type="InterPro" id="IPR026057">
    <property type="entry name" value="TBL_C"/>
</dbReference>
<feature type="domain" description="Trichome birefringence-like N-terminal" evidence="8">
    <location>
        <begin position="42"/>
        <end position="95"/>
    </location>
</feature>